<reference evidence="1" key="1">
    <citation type="submission" date="2016-02" db="EMBL/GenBank/DDBJ databases">
        <title>WGS assembly of Manihot esculenta.</title>
        <authorList>
            <person name="Bredeson J.V."/>
            <person name="Prochnik S.E."/>
            <person name="Lyons J.B."/>
            <person name="Schmutz J."/>
            <person name="Grimwood J."/>
            <person name="Vrebalov J."/>
            <person name="Bart R.S."/>
            <person name="Amuge T."/>
            <person name="Ferguson M.E."/>
            <person name="Green R."/>
            <person name="Putnam N."/>
            <person name="Stites J."/>
            <person name="Rounsley S."/>
            <person name="Rokhsar D.S."/>
        </authorList>
    </citation>
    <scope>NUCLEOTIDE SEQUENCE [LARGE SCALE GENOMIC DNA]</scope>
    <source>
        <tissue evidence="1">Leaf</tissue>
    </source>
</reference>
<sequence>MVVCGGQEPKTRMTRHRTMVPLLRTILANCSLDHRCQCGYICLRKILHTKPNNSHHYLQCTRN</sequence>
<protein>
    <submittedName>
        <fullName evidence="1">Uncharacterized protein</fullName>
    </submittedName>
</protein>
<proteinExistence type="predicted"/>
<dbReference type="EMBL" id="CM004391">
    <property type="protein sequence ID" value="OAY50693.1"/>
    <property type="molecule type" value="Genomic_DNA"/>
</dbReference>
<accession>A0A2C9VWM8</accession>
<evidence type="ECO:0000313" key="1">
    <source>
        <dbReference type="EMBL" id="OAY50693.1"/>
    </source>
</evidence>
<gene>
    <name evidence="1" type="ORF">MANES_05G156500</name>
</gene>
<name>A0A2C9VWM8_MANES</name>
<dbReference type="AlphaFoldDB" id="A0A2C9VWM8"/>
<organism evidence="1">
    <name type="scientific">Manihot esculenta</name>
    <name type="common">Cassava</name>
    <name type="synonym">Jatropha manihot</name>
    <dbReference type="NCBI Taxonomy" id="3983"/>
    <lineage>
        <taxon>Eukaryota</taxon>
        <taxon>Viridiplantae</taxon>
        <taxon>Streptophyta</taxon>
        <taxon>Embryophyta</taxon>
        <taxon>Tracheophyta</taxon>
        <taxon>Spermatophyta</taxon>
        <taxon>Magnoliopsida</taxon>
        <taxon>eudicotyledons</taxon>
        <taxon>Gunneridae</taxon>
        <taxon>Pentapetalae</taxon>
        <taxon>rosids</taxon>
        <taxon>fabids</taxon>
        <taxon>Malpighiales</taxon>
        <taxon>Euphorbiaceae</taxon>
        <taxon>Crotonoideae</taxon>
        <taxon>Manihoteae</taxon>
        <taxon>Manihot</taxon>
    </lineage>
</organism>